<comment type="caution">
    <text evidence="1">The sequence shown here is derived from an EMBL/GenBank/DDBJ whole genome shotgun (WGS) entry which is preliminary data.</text>
</comment>
<accession>A0AAV3J8P1</accession>
<organism evidence="1 2">
    <name type="scientific">Leptospira borgpetersenii serovar Javanica str. UI 09931</name>
    <dbReference type="NCBI Taxonomy" id="1049767"/>
    <lineage>
        <taxon>Bacteria</taxon>
        <taxon>Pseudomonadati</taxon>
        <taxon>Spirochaetota</taxon>
        <taxon>Spirochaetia</taxon>
        <taxon>Leptospirales</taxon>
        <taxon>Leptospiraceae</taxon>
        <taxon>Leptospira</taxon>
    </lineage>
</organism>
<protein>
    <submittedName>
        <fullName evidence="1">Uncharacterized protein</fullName>
    </submittedName>
</protein>
<evidence type="ECO:0000313" key="1">
    <source>
        <dbReference type="EMBL" id="EPG56733.1"/>
    </source>
</evidence>
<name>A0AAV3J8P1_LEPBO</name>
<dbReference type="EMBL" id="AHNP02000011">
    <property type="protein sequence ID" value="EPG56733.1"/>
    <property type="molecule type" value="Genomic_DNA"/>
</dbReference>
<dbReference type="Proteomes" id="UP000014570">
    <property type="component" value="Unassembled WGS sequence"/>
</dbReference>
<reference evidence="1 2" key="1">
    <citation type="submission" date="2013-04" db="EMBL/GenBank/DDBJ databases">
        <authorList>
            <person name="Harkins D.M."/>
            <person name="Durkin A.S."/>
            <person name="Brinkac L.M."/>
            <person name="Haft D.H."/>
            <person name="Selengut J.D."/>
            <person name="Sanka R."/>
            <person name="DePew J."/>
            <person name="Purushe J."/>
            <person name="Chanthongthip A."/>
            <person name="Lattana O."/>
            <person name="Phetsouvanh R."/>
            <person name="Newton P.N."/>
            <person name="Vinetz J.M."/>
            <person name="Sutton G.G."/>
            <person name="Nierman W.C."/>
            <person name="Fouts D.E."/>
        </authorList>
    </citation>
    <scope>NUCLEOTIDE SEQUENCE [LARGE SCALE GENOMIC DNA]</scope>
    <source>
        <strain evidence="1 2">UI 09931</strain>
    </source>
</reference>
<sequence>MNHSELSGTVIQRKSMPVFRRKFDVVRYPASPNWSKIIRVLGSNFRIFSSWDRKAGISARTCPKTFLYS</sequence>
<gene>
    <name evidence="1" type="ORF">LEP1GSC103_1946</name>
</gene>
<proteinExistence type="predicted"/>
<dbReference type="AlphaFoldDB" id="A0AAV3J8P1"/>
<evidence type="ECO:0000313" key="2">
    <source>
        <dbReference type="Proteomes" id="UP000014570"/>
    </source>
</evidence>